<comment type="caution">
    <text evidence="1">The sequence shown here is derived from an EMBL/GenBank/DDBJ whole genome shotgun (WGS) entry which is preliminary data.</text>
</comment>
<feature type="non-terminal residue" evidence="1">
    <location>
        <position position="1"/>
    </location>
</feature>
<gene>
    <name evidence="1" type="ORF">V1477_013463</name>
</gene>
<proteinExistence type="predicted"/>
<name>A0ABD2BQ85_VESMC</name>
<evidence type="ECO:0000313" key="1">
    <source>
        <dbReference type="EMBL" id="KAL2734937.1"/>
    </source>
</evidence>
<keyword evidence="2" id="KW-1185">Reference proteome</keyword>
<reference evidence="1 2" key="1">
    <citation type="journal article" date="2024" name="Ann. Entomol. Soc. Am.">
        <title>Genomic analyses of the southern and eastern yellowjacket wasps (Hymenoptera: Vespidae) reveal evolutionary signatures of social life.</title>
        <authorList>
            <person name="Catto M.A."/>
            <person name="Caine P.B."/>
            <person name="Orr S.E."/>
            <person name="Hunt B.G."/>
            <person name="Goodisman M.A.D."/>
        </authorList>
    </citation>
    <scope>NUCLEOTIDE SEQUENCE [LARGE SCALE GENOMIC DNA]</scope>
    <source>
        <strain evidence="1">232</strain>
        <tissue evidence="1">Head and thorax</tissue>
    </source>
</reference>
<dbReference type="AlphaFoldDB" id="A0ABD2BQ85"/>
<evidence type="ECO:0000313" key="2">
    <source>
        <dbReference type="Proteomes" id="UP001607303"/>
    </source>
</evidence>
<accession>A0ABD2BQ85</accession>
<dbReference type="Proteomes" id="UP001607303">
    <property type="component" value="Unassembled WGS sequence"/>
</dbReference>
<organism evidence="1 2">
    <name type="scientific">Vespula maculifrons</name>
    <name type="common">Eastern yellow jacket</name>
    <name type="synonym">Wasp</name>
    <dbReference type="NCBI Taxonomy" id="7453"/>
    <lineage>
        <taxon>Eukaryota</taxon>
        <taxon>Metazoa</taxon>
        <taxon>Ecdysozoa</taxon>
        <taxon>Arthropoda</taxon>
        <taxon>Hexapoda</taxon>
        <taxon>Insecta</taxon>
        <taxon>Pterygota</taxon>
        <taxon>Neoptera</taxon>
        <taxon>Endopterygota</taxon>
        <taxon>Hymenoptera</taxon>
        <taxon>Apocrita</taxon>
        <taxon>Aculeata</taxon>
        <taxon>Vespoidea</taxon>
        <taxon>Vespidae</taxon>
        <taxon>Vespinae</taxon>
        <taxon>Vespula</taxon>
    </lineage>
</organism>
<dbReference type="EMBL" id="JAYRBN010000069">
    <property type="protein sequence ID" value="KAL2734937.1"/>
    <property type="molecule type" value="Genomic_DNA"/>
</dbReference>
<sequence length="872" mass="100838">IKMLYRYNRLRETTTKSGLGPTFTVTSSVELWTSTETLEIFVDAFHASISEQLIQIYDFIFGFRLKCRVGRVGSGDDNKFGSWTQMQVRDTRFGETTTKYGVGQNFTVTSSVVLLTSTGELRNLRGCHPCKLKCYIGIVGFERRKQSRVLDRPKQLLVQLSFGLRRENLEIFVDAFHATINEQLIQTYDGIFGFRLKCRTQMQSRDTWFRETMTKSGLGPTFTVTSSVELWTSTRELRNLCGCHPCKLKCYIGIVGFEGRQQSRVLDRPLQLLVQLSFGLRRENLEIFVDAIHASINEQLVQTYDGIFGFRLKCRVGILAFERRRQSRVLDRPLKLLVQLCCELRRENLDIFADAIHASINEQLIQIYDGIFGFGLKCRIGILGVERRQQSRVLDRTLQLLVRLCFGLRRENLEIFADAIHASINEQLIQIYDGFFGFRLKCRVGKLGFERRRQSRTQMQSRATRFRETMTKSGLGPTFTVTSSVVLWTSTTELRNLCGCHPCKLKCRVGILAFERRRLCRVLDLPLKLLVQLSFGLRQENLEIFVDAFHASINEQLIQTYYGIFGLRLKCRVGILGFERRRQSLVLDRPLQLLVKLCCGLRRDNLEIFADAIHASINEQLIQIYDGIFGCRLKCRVGILDFERRRQSRVLDRPLQLLVQFCFGLRRENLEIFADAIHAIGFERRKQSRVLDRPLQLLVQLSFGHRRENLEIFVDAFHATINEQLIQIYDGIFSCRLKCRVGILDFKRRRQSRVLDRSLQLLVQLSFGLRQENLEIFADAIHASINEQLIQIYNSLFCCRLKCYIGIVGFEGRQQSRVLDRPLQLLTQMQIRDTRFGETTTQYGVGPNFTVTSSVVLLTSTGELRNLRGCHP</sequence>
<protein>
    <submittedName>
        <fullName evidence="1">Uncharacterized protein</fullName>
    </submittedName>
</protein>